<proteinExistence type="predicted"/>
<keyword evidence="1" id="KW-1185">Reference proteome</keyword>
<reference evidence="2" key="1">
    <citation type="submission" date="2022-11" db="UniProtKB">
        <authorList>
            <consortium name="WormBaseParasite"/>
        </authorList>
    </citation>
    <scope>IDENTIFICATION</scope>
</reference>
<dbReference type="AlphaFoldDB" id="A0A915KK07"/>
<name>A0A915KK07_ROMCU</name>
<evidence type="ECO:0000313" key="2">
    <source>
        <dbReference type="WBParaSite" id="nRc.2.0.1.t38189-RA"/>
    </source>
</evidence>
<protein>
    <submittedName>
        <fullName evidence="2">Uncharacterized protein</fullName>
    </submittedName>
</protein>
<evidence type="ECO:0000313" key="1">
    <source>
        <dbReference type="Proteomes" id="UP000887565"/>
    </source>
</evidence>
<accession>A0A915KK07</accession>
<organism evidence="1 2">
    <name type="scientific">Romanomermis culicivorax</name>
    <name type="common">Nematode worm</name>
    <dbReference type="NCBI Taxonomy" id="13658"/>
    <lineage>
        <taxon>Eukaryota</taxon>
        <taxon>Metazoa</taxon>
        <taxon>Ecdysozoa</taxon>
        <taxon>Nematoda</taxon>
        <taxon>Enoplea</taxon>
        <taxon>Dorylaimia</taxon>
        <taxon>Mermithida</taxon>
        <taxon>Mermithoidea</taxon>
        <taxon>Mermithidae</taxon>
        <taxon>Romanomermis</taxon>
    </lineage>
</organism>
<dbReference type="WBParaSite" id="nRc.2.0.1.t38189-RA">
    <property type="protein sequence ID" value="nRc.2.0.1.t38189-RA"/>
    <property type="gene ID" value="nRc.2.0.1.g38189"/>
</dbReference>
<dbReference type="Proteomes" id="UP000887565">
    <property type="component" value="Unplaced"/>
</dbReference>
<sequence length="61" mass="6995">MDAEQGHITQNADIDGKNRWNECDKDDDFCVQIPTAFKTVRDRDDVTLTAAVGTYELKYKK</sequence>